<proteinExistence type="predicted"/>
<dbReference type="EMBL" id="BMIR01000043">
    <property type="protein sequence ID" value="GGE57183.1"/>
    <property type="molecule type" value="Genomic_DNA"/>
</dbReference>
<keyword evidence="3" id="KW-1185">Reference proteome</keyword>
<sequence length="73" mass="8557">MAFNMIDLLILIICLYLLVIIFRLEGRVKSMKYTLDRMTQQDTMANEAVNIVNYADYLMREKRSKQSSGLVSY</sequence>
<keyword evidence="1" id="KW-1133">Transmembrane helix</keyword>
<protein>
    <submittedName>
        <fullName evidence="2">Uncharacterized protein</fullName>
    </submittedName>
</protein>
<keyword evidence="1" id="KW-0812">Transmembrane</keyword>
<reference evidence="2" key="2">
    <citation type="submission" date="2020-09" db="EMBL/GenBank/DDBJ databases">
        <authorList>
            <person name="Sun Q."/>
            <person name="Zhou Y."/>
        </authorList>
    </citation>
    <scope>NUCLEOTIDE SEQUENCE</scope>
    <source>
        <strain evidence="2">CGMCC 1.15371</strain>
    </source>
</reference>
<feature type="transmembrane region" description="Helical" evidence="1">
    <location>
        <begin position="6"/>
        <end position="24"/>
    </location>
</feature>
<dbReference type="AlphaFoldDB" id="A0A8J3E2F4"/>
<keyword evidence="1" id="KW-0472">Membrane</keyword>
<accession>A0A8J3E2F4</accession>
<evidence type="ECO:0000313" key="2">
    <source>
        <dbReference type="EMBL" id="GGE57183.1"/>
    </source>
</evidence>
<reference evidence="2" key="1">
    <citation type="journal article" date="2014" name="Int. J. Syst. Evol. Microbiol.">
        <title>Complete genome sequence of Corynebacterium casei LMG S-19264T (=DSM 44701T), isolated from a smear-ripened cheese.</title>
        <authorList>
            <consortium name="US DOE Joint Genome Institute (JGI-PGF)"/>
            <person name="Walter F."/>
            <person name="Albersmeier A."/>
            <person name="Kalinowski J."/>
            <person name="Ruckert C."/>
        </authorList>
    </citation>
    <scope>NUCLEOTIDE SEQUENCE</scope>
    <source>
        <strain evidence="2">CGMCC 1.15371</strain>
    </source>
</reference>
<dbReference type="RefSeq" id="WP_188699108.1">
    <property type="nucleotide sequence ID" value="NZ_BMIR01000043.1"/>
</dbReference>
<dbReference type="Proteomes" id="UP000628775">
    <property type="component" value="Unassembled WGS sequence"/>
</dbReference>
<evidence type="ECO:0000313" key="3">
    <source>
        <dbReference type="Proteomes" id="UP000628775"/>
    </source>
</evidence>
<organism evidence="2 3">
    <name type="scientific">Pullulanibacillus camelliae</name>
    <dbReference type="NCBI Taxonomy" id="1707096"/>
    <lineage>
        <taxon>Bacteria</taxon>
        <taxon>Bacillati</taxon>
        <taxon>Bacillota</taxon>
        <taxon>Bacilli</taxon>
        <taxon>Bacillales</taxon>
        <taxon>Sporolactobacillaceae</taxon>
        <taxon>Pullulanibacillus</taxon>
    </lineage>
</organism>
<gene>
    <name evidence="2" type="ORF">GCM10011391_40080</name>
</gene>
<comment type="caution">
    <text evidence="2">The sequence shown here is derived from an EMBL/GenBank/DDBJ whole genome shotgun (WGS) entry which is preliminary data.</text>
</comment>
<name>A0A8J3E2F4_9BACL</name>
<evidence type="ECO:0000256" key="1">
    <source>
        <dbReference type="SAM" id="Phobius"/>
    </source>
</evidence>